<evidence type="ECO:0000313" key="1">
    <source>
        <dbReference type="EMBL" id="GEU32189.1"/>
    </source>
</evidence>
<organism evidence="1">
    <name type="scientific">Tanacetum cinerariifolium</name>
    <name type="common">Dalmatian daisy</name>
    <name type="synonym">Chrysanthemum cinerariifolium</name>
    <dbReference type="NCBI Taxonomy" id="118510"/>
    <lineage>
        <taxon>Eukaryota</taxon>
        <taxon>Viridiplantae</taxon>
        <taxon>Streptophyta</taxon>
        <taxon>Embryophyta</taxon>
        <taxon>Tracheophyta</taxon>
        <taxon>Spermatophyta</taxon>
        <taxon>Magnoliopsida</taxon>
        <taxon>eudicotyledons</taxon>
        <taxon>Gunneridae</taxon>
        <taxon>Pentapetalae</taxon>
        <taxon>asterids</taxon>
        <taxon>campanulids</taxon>
        <taxon>Asterales</taxon>
        <taxon>Asteraceae</taxon>
        <taxon>Asteroideae</taxon>
        <taxon>Anthemideae</taxon>
        <taxon>Anthemidinae</taxon>
        <taxon>Tanacetum</taxon>
    </lineage>
</organism>
<sequence length="291" mass="32767">MHVASMTFDEIVSWEKEESISPLLRTSPLKPRRKGVEFQGNNLYVKFLHVQCVDDHFDVLDYWKYEDVYGGGCFDVGGSFTGFDSIDERVGYGDRSLPGLRKKVKTCVIHDEGVDRKRKKTLVNGGNTGKEKVFEDVDADRKTKRTLVNRGNKGKEKLCMDDGMCRKGNKAIVTIYKRARVNEKAKMVEDVGAVKTRRERGVVIGDSGFNNVGGKEEVSSMSMWYWLRLVIGKLLPPSGNLHKWGFTTTLAVLITGASQRRQHGKSKPIPLVLAGSWERIPIPNYLITPNN</sequence>
<protein>
    <submittedName>
        <fullName evidence="1">Uncharacterized protein</fullName>
    </submittedName>
</protein>
<gene>
    <name evidence="1" type="ORF">Tci_004167</name>
</gene>
<reference evidence="1" key="1">
    <citation type="journal article" date="2019" name="Sci. Rep.">
        <title>Draft genome of Tanacetum cinerariifolium, the natural source of mosquito coil.</title>
        <authorList>
            <person name="Yamashiro T."/>
            <person name="Shiraishi A."/>
            <person name="Satake H."/>
            <person name="Nakayama K."/>
        </authorList>
    </citation>
    <scope>NUCLEOTIDE SEQUENCE</scope>
</reference>
<accession>A0A6L2J5D4</accession>
<proteinExistence type="predicted"/>
<dbReference type="EMBL" id="BKCJ010000329">
    <property type="protein sequence ID" value="GEU32189.1"/>
    <property type="molecule type" value="Genomic_DNA"/>
</dbReference>
<name>A0A6L2J5D4_TANCI</name>
<dbReference type="AlphaFoldDB" id="A0A6L2J5D4"/>
<comment type="caution">
    <text evidence="1">The sequence shown here is derived from an EMBL/GenBank/DDBJ whole genome shotgun (WGS) entry which is preliminary data.</text>
</comment>